<comment type="domain">
    <text evidence="6">Has three domains with a flexible linker between the domains II and III and assumes an 'L' shape. Domain III is highly mobile and contacts RuvB.</text>
</comment>
<dbReference type="AlphaFoldDB" id="A0A5C1Q9G6"/>
<comment type="subunit">
    <text evidence="6">Homotetramer. Forms an RuvA(8)-RuvB(12)-Holliday junction (HJ) complex. HJ DNA is sandwiched between 2 RuvA tetramers; dsDNA enters through RuvA and exits via RuvB. An RuvB hexamer assembles on each DNA strand where it exits the tetramer. Each RuvB hexamer is contacted by two RuvA subunits (via domain III) on 2 adjacent RuvB subunits; this complex drives branch migration. In the full resolvosome a probable DNA-RuvA(4)-RuvB(12)-RuvC(2) complex forms which resolves the HJ.</text>
</comment>
<comment type="subcellular location">
    <subcellularLocation>
        <location evidence="6">Cytoplasm</location>
    </subcellularLocation>
</comment>
<reference evidence="8 9" key="1">
    <citation type="submission" date="2019-02" db="EMBL/GenBank/DDBJ databases">
        <authorList>
            <person name="Fomenkov A."/>
            <person name="Dubinina G."/>
            <person name="Grabovich M."/>
            <person name="Vincze T."/>
            <person name="Roberts R.J."/>
        </authorList>
    </citation>
    <scope>NUCLEOTIDE SEQUENCE [LARGE SCALE GENOMIC DNA]</scope>
    <source>
        <strain evidence="8 9">P</strain>
    </source>
</reference>
<dbReference type="GO" id="GO:0000400">
    <property type="term" value="F:four-way junction DNA binding"/>
    <property type="evidence" value="ECO:0007669"/>
    <property type="project" value="UniProtKB-UniRule"/>
</dbReference>
<comment type="similarity">
    <text evidence="6">Belongs to the RuvA family.</text>
</comment>
<evidence type="ECO:0000256" key="4">
    <source>
        <dbReference type="ARBA" id="ARBA00023172"/>
    </source>
</evidence>
<dbReference type="Gene3D" id="2.40.50.140">
    <property type="entry name" value="Nucleic acid-binding proteins"/>
    <property type="match status" value="1"/>
</dbReference>
<dbReference type="Pfam" id="PF14520">
    <property type="entry name" value="HHH_5"/>
    <property type="match status" value="1"/>
</dbReference>
<protein>
    <recommendedName>
        <fullName evidence="6">Holliday junction branch migration complex subunit RuvA</fullName>
    </recommendedName>
</protein>
<dbReference type="GO" id="GO:0005737">
    <property type="term" value="C:cytoplasm"/>
    <property type="evidence" value="ECO:0007669"/>
    <property type="project" value="UniProtKB-SubCell"/>
</dbReference>
<dbReference type="GO" id="GO:0016787">
    <property type="term" value="F:hydrolase activity"/>
    <property type="evidence" value="ECO:0007669"/>
    <property type="project" value="UniProtKB-KW"/>
</dbReference>
<dbReference type="GO" id="GO:0005524">
    <property type="term" value="F:ATP binding"/>
    <property type="evidence" value="ECO:0007669"/>
    <property type="project" value="InterPro"/>
</dbReference>
<dbReference type="OrthoDB" id="5293449at2"/>
<dbReference type="EMBL" id="CP035807">
    <property type="protein sequence ID" value="QEN03284.1"/>
    <property type="molecule type" value="Genomic_DNA"/>
</dbReference>
<dbReference type="InterPro" id="IPR000085">
    <property type="entry name" value="RuvA"/>
</dbReference>
<dbReference type="GO" id="GO:0048476">
    <property type="term" value="C:Holliday junction resolvase complex"/>
    <property type="evidence" value="ECO:0007669"/>
    <property type="project" value="UniProtKB-UniRule"/>
</dbReference>
<evidence type="ECO:0000256" key="6">
    <source>
        <dbReference type="HAMAP-Rule" id="MF_00031"/>
    </source>
</evidence>
<dbReference type="SUPFAM" id="SSF47781">
    <property type="entry name" value="RuvA domain 2-like"/>
    <property type="match status" value="1"/>
</dbReference>
<reference evidence="8 9" key="2">
    <citation type="submission" date="2019-09" db="EMBL/GenBank/DDBJ databases">
        <title>Complete Genome Sequence and Methylome Analysis of free living Spirochaetas.</title>
        <authorList>
            <person name="Leshcheva N."/>
            <person name="Mikheeva N."/>
        </authorList>
    </citation>
    <scope>NUCLEOTIDE SEQUENCE [LARGE SCALE GENOMIC DNA]</scope>
    <source>
        <strain evidence="8 9">P</strain>
    </source>
</reference>
<keyword evidence="3 6" id="KW-0238">DNA-binding</keyword>
<keyword evidence="2 6" id="KW-0227">DNA damage</keyword>
<accession>A0A5C1Q9G6</accession>
<feature type="domain" description="Helix-hairpin-helix DNA-binding motif class 1" evidence="7">
    <location>
        <begin position="72"/>
        <end position="91"/>
    </location>
</feature>
<evidence type="ECO:0000256" key="1">
    <source>
        <dbReference type="ARBA" id="ARBA00022490"/>
    </source>
</evidence>
<dbReference type="Pfam" id="PF01330">
    <property type="entry name" value="RuvA_N"/>
    <property type="match status" value="1"/>
</dbReference>
<evidence type="ECO:0000256" key="2">
    <source>
        <dbReference type="ARBA" id="ARBA00022763"/>
    </source>
</evidence>
<dbReference type="Proteomes" id="UP000323824">
    <property type="component" value="Chromosome"/>
</dbReference>
<gene>
    <name evidence="6 8" type="primary">ruvA</name>
    <name evidence="8" type="ORF">EW093_00700</name>
</gene>
<keyword evidence="5 6" id="KW-0234">DNA repair</keyword>
<evidence type="ECO:0000313" key="9">
    <source>
        <dbReference type="Proteomes" id="UP000323824"/>
    </source>
</evidence>
<dbReference type="InterPro" id="IPR010994">
    <property type="entry name" value="RuvA_2-like"/>
</dbReference>
<sequence>MYNSLTGKITEKGLSQLCLQVGGTEWILLTSLNTLDSCNVGEEKRLFTYLQHKEDSMTLFGFATKDERFLFLDLIKVNGVGAKAAQKILSGIKPMELIQCLDDEDVDRLCKIPGLGKKTAQKIVLALKGKLKLEDNVVKESSRDSVDKEILDSLVAMGFDKKKAKAVLVDIITNSKTSDEGEILRLSIIKLST</sequence>
<evidence type="ECO:0000313" key="8">
    <source>
        <dbReference type="EMBL" id="QEN03284.1"/>
    </source>
</evidence>
<dbReference type="RefSeq" id="WP_149566544.1">
    <property type="nucleotide sequence ID" value="NZ_CP035807.1"/>
</dbReference>
<dbReference type="SUPFAM" id="SSF50249">
    <property type="entry name" value="Nucleic acid-binding proteins"/>
    <property type="match status" value="1"/>
</dbReference>
<evidence type="ECO:0000256" key="5">
    <source>
        <dbReference type="ARBA" id="ARBA00023204"/>
    </source>
</evidence>
<keyword evidence="9" id="KW-1185">Reference proteome</keyword>
<dbReference type="Gene3D" id="1.10.150.20">
    <property type="entry name" value="5' to 3' exonuclease, C-terminal subdomain"/>
    <property type="match status" value="1"/>
</dbReference>
<keyword evidence="1 6" id="KW-0963">Cytoplasm</keyword>
<dbReference type="InterPro" id="IPR013849">
    <property type="entry name" value="DNA_helicase_Holl-junc_RuvA_I"/>
</dbReference>
<proteinExistence type="inferred from homology"/>
<dbReference type="GO" id="GO:0006281">
    <property type="term" value="P:DNA repair"/>
    <property type="evidence" value="ECO:0007669"/>
    <property type="project" value="UniProtKB-UniRule"/>
</dbReference>
<name>A0A5C1Q9G6_9SPIO</name>
<evidence type="ECO:0000256" key="3">
    <source>
        <dbReference type="ARBA" id="ARBA00023125"/>
    </source>
</evidence>
<comment type="function">
    <text evidence="6">The RuvA-RuvB-RuvC complex processes Holliday junction (HJ) DNA during genetic recombination and DNA repair, while the RuvA-RuvB complex plays an important role in the rescue of blocked DNA replication forks via replication fork reversal (RFR). RuvA specifically binds to HJ cruciform DNA, conferring on it an open structure. The RuvB hexamer acts as an ATP-dependent pump, pulling dsDNA into and through the RuvAB complex. HJ branch migration allows RuvC to scan DNA until it finds its consensus sequence, where it cleaves and resolves the cruciform DNA.</text>
</comment>
<dbReference type="HAMAP" id="MF_00031">
    <property type="entry name" value="DNA_HJ_migration_RuvA"/>
    <property type="match status" value="1"/>
</dbReference>
<organism evidence="8 9">
    <name type="scientific">Thiospirochaeta perfilievii</name>
    <dbReference type="NCBI Taxonomy" id="252967"/>
    <lineage>
        <taxon>Bacteria</taxon>
        <taxon>Pseudomonadati</taxon>
        <taxon>Spirochaetota</taxon>
        <taxon>Spirochaetia</taxon>
        <taxon>Spirochaetales</taxon>
        <taxon>Spirochaetaceae</taxon>
        <taxon>Thiospirochaeta</taxon>
    </lineage>
</organism>
<feature type="domain" description="Helix-hairpin-helix DNA-binding motif class 1" evidence="7">
    <location>
        <begin position="107"/>
        <end position="126"/>
    </location>
</feature>
<feature type="region of interest" description="Domain III" evidence="6">
    <location>
        <begin position="146"/>
        <end position="193"/>
    </location>
</feature>
<dbReference type="GO" id="GO:0006310">
    <property type="term" value="P:DNA recombination"/>
    <property type="evidence" value="ECO:0007669"/>
    <property type="project" value="UniProtKB-UniRule"/>
</dbReference>
<dbReference type="InterPro" id="IPR012340">
    <property type="entry name" value="NA-bd_OB-fold"/>
</dbReference>
<keyword evidence="4 6" id="KW-0233">DNA recombination</keyword>
<evidence type="ECO:0000259" key="7">
    <source>
        <dbReference type="SMART" id="SM00278"/>
    </source>
</evidence>
<dbReference type="NCBIfam" id="TIGR00084">
    <property type="entry name" value="ruvA"/>
    <property type="match status" value="1"/>
</dbReference>
<comment type="caution">
    <text evidence="6">Lacks conserved residue(s) required for the propagation of feature annotation.</text>
</comment>
<dbReference type="KEGG" id="sper:EW093_00700"/>
<dbReference type="GO" id="GO:0009378">
    <property type="term" value="F:four-way junction helicase activity"/>
    <property type="evidence" value="ECO:0007669"/>
    <property type="project" value="InterPro"/>
</dbReference>
<keyword evidence="8" id="KW-0378">Hydrolase</keyword>
<dbReference type="SMART" id="SM00278">
    <property type="entry name" value="HhH1"/>
    <property type="match status" value="2"/>
</dbReference>
<dbReference type="InterPro" id="IPR003583">
    <property type="entry name" value="Hlx-hairpin-Hlx_DNA-bd_motif"/>
</dbReference>